<sequence length="223" mass="25365">MDVLTTRLSRPTLGKRKAEYPENNERLSKRLSLLKLEHEGLKFCVPLETAVSQHPPPAQPPNNYASSTTPSNELMQIEDSKHKVYIYDLDAEILESEPEESKLILHPDIEKCLRDCRHIPPPIIANANHREDNQLVLYNVPGSLTVPEDQDCVRRAIIETRARARAKQELFQRSCHDFSLNMAQPSVSLEPISSSQILSQFDKTINDQQSQIGDMDVMEIDVL</sequence>
<name>A0A420IL69_9PEZI</name>
<evidence type="ECO:0000313" key="1">
    <source>
        <dbReference type="EMBL" id="RKF75300.1"/>
    </source>
</evidence>
<protein>
    <submittedName>
        <fullName evidence="1">Uncharacterized protein</fullName>
    </submittedName>
</protein>
<dbReference type="InterPro" id="IPR046591">
    <property type="entry name" value="DUF6649"/>
</dbReference>
<organism evidence="1 2">
    <name type="scientific">Golovinomyces cichoracearum</name>
    <dbReference type="NCBI Taxonomy" id="62708"/>
    <lineage>
        <taxon>Eukaryota</taxon>
        <taxon>Fungi</taxon>
        <taxon>Dikarya</taxon>
        <taxon>Ascomycota</taxon>
        <taxon>Pezizomycotina</taxon>
        <taxon>Leotiomycetes</taxon>
        <taxon>Erysiphales</taxon>
        <taxon>Erysiphaceae</taxon>
        <taxon>Golovinomyces</taxon>
    </lineage>
</organism>
<gene>
    <name evidence="1" type="ORF">GcM1_234012</name>
</gene>
<dbReference type="AlphaFoldDB" id="A0A420IL69"/>
<dbReference type="Pfam" id="PF20354">
    <property type="entry name" value="DUF6649"/>
    <property type="match status" value="1"/>
</dbReference>
<evidence type="ECO:0000313" key="2">
    <source>
        <dbReference type="Proteomes" id="UP000285326"/>
    </source>
</evidence>
<dbReference type="Proteomes" id="UP000285326">
    <property type="component" value="Unassembled WGS sequence"/>
</dbReference>
<reference evidence="1 2" key="1">
    <citation type="journal article" date="2018" name="BMC Genomics">
        <title>Comparative genome analyses reveal sequence features reflecting distinct modes of host-adaptation between dicot and monocot powdery mildew.</title>
        <authorList>
            <person name="Wu Y."/>
            <person name="Ma X."/>
            <person name="Pan Z."/>
            <person name="Kale S.D."/>
            <person name="Song Y."/>
            <person name="King H."/>
            <person name="Zhang Q."/>
            <person name="Presley C."/>
            <person name="Deng X."/>
            <person name="Wei C.I."/>
            <person name="Xiao S."/>
        </authorList>
    </citation>
    <scope>NUCLEOTIDE SEQUENCE [LARGE SCALE GENOMIC DNA]</scope>
    <source>
        <strain evidence="1">UMSG1</strain>
    </source>
</reference>
<accession>A0A420IL69</accession>
<comment type="caution">
    <text evidence="1">The sequence shown here is derived from an EMBL/GenBank/DDBJ whole genome shotgun (WGS) entry which is preliminary data.</text>
</comment>
<proteinExistence type="predicted"/>
<dbReference type="EMBL" id="MCBS01023489">
    <property type="protein sequence ID" value="RKF75300.1"/>
    <property type="molecule type" value="Genomic_DNA"/>
</dbReference>